<organism evidence="2">
    <name type="scientific">marine sediment metagenome</name>
    <dbReference type="NCBI Taxonomy" id="412755"/>
    <lineage>
        <taxon>unclassified sequences</taxon>
        <taxon>metagenomes</taxon>
        <taxon>ecological metagenomes</taxon>
    </lineage>
</organism>
<dbReference type="EMBL" id="LAZR01026448">
    <property type="protein sequence ID" value="KKL68708.1"/>
    <property type="molecule type" value="Genomic_DNA"/>
</dbReference>
<dbReference type="PANTHER" id="PTHR11669:SF0">
    <property type="entry name" value="PROTEIN STICHEL-LIKE 2"/>
    <property type="match status" value="1"/>
</dbReference>
<dbReference type="AlphaFoldDB" id="A0A0F9E3U3"/>
<dbReference type="Gene3D" id="3.40.50.300">
    <property type="entry name" value="P-loop containing nucleotide triphosphate hydrolases"/>
    <property type="match status" value="1"/>
</dbReference>
<feature type="domain" description="ATPase AAA-type core" evidence="1">
    <location>
        <begin position="44"/>
        <end position="80"/>
    </location>
</feature>
<dbReference type="SUPFAM" id="SSF52540">
    <property type="entry name" value="P-loop containing nucleoside triphosphate hydrolases"/>
    <property type="match status" value="1"/>
</dbReference>
<dbReference type="InterPro" id="IPR027417">
    <property type="entry name" value="P-loop_NTPase"/>
</dbReference>
<gene>
    <name evidence="2" type="ORF">LCGC14_2122240</name>
</gene>
<comment type="caution">
    <text evidence="2">The sequence shown here is derived from an EMBL/GenBank/DDBJ whole genome shotgun (WGS) entry which is preliminary data.</text>
</comment>
<feature type="non-terminal residue" evidence="2">
    <location>
        <position position="1"/>
    </location>
</feature>
<proteinExistence type="predicted"/>
<name>A0A0F9E3U3_9ZZZZ</name>
<evidence type="ECO:0000313" key="2">
    <source>
        <dbReference type="EMBL" id="KKL68708.1"/>
    </source>
</evidence>
<accession>A0A0F9E3U3</accession>
<dbReference type="CDD" id="cd00009">
    <property type="entry name" value="AAA"/>
    <property type="match status" value="1"/>
</dbReference>
<dbReference type="GO" id="GO:0016887">
    <property type="term" value="F:ATP hydrolysis activity"/>
    <property type="evidence" value="ECO:0007669"/>
    <property type="project" value="InterPro"/>
</dbReference>
<dbReference type="Pfam" id="PF00004">
    <property type="entry name" value="AAA"/>
    <property type="match status" value="1"/>
</dbReference>
<dbReference type="InterPro" id="IPR003959">
    <property type="entry name" value="ATPase_AAA_core"/>
</dbReference>
<evidence type="ECO:0000259" key="1">
    <source>
        <dbReference type="Pfam" id="PF00004"/>
    </source>
</evidence>
<protein>
    <recommendedName>
        <fullName evidence="1">ATPase AAA-type core domain-containing protein</fullName>
    </recommendedName>
</protein>
<dbReference type="InterPro" id="IPR050238">
    <property type="entry name" value="DNA_Rep/Repair_Clamp_Loader"/>
</dbReference>
<dbReference type="GO" id="GO:0005524">
    <property type="term" value="F:ATP binding"/>
    <property type="evidence" value="ECO:0007669"/>
    <property type="project" value="InterPro"/>
</dbReference>
<dbReference type="GO" id="GO:0006261">
    <property type="term" value="P:DNA-templated DNA replication"/>
    <property type="evidence" value="ECO:0007669"/>
    <property type="project" value="TreeGrafter"/>
</dbReference>
<sequence length="139" mass="15308">EGRTTMTLYRTYRPSSFDDIVGNEDTIEAIQSCLAKRGQPHSYLIHGPAGCGKTTIGRIIATTLGCKGADFMELDSADFRGIDTVRSIRRQLPYLPLERLPGLATRRVSPVQQRCAERIIESAGGAPSPRLLHPLHYDA</sequence>
<dbReference type="PANTHER" id="PTHR11669">
    <property type="entry name" value="REPLICATION FACTOR C / DNA POLYMERASE III GAMMA-TAU SUBUNIT"/>
    <property type="match status" value="1"/>
</dbReference>
<reference evidence="2" key="1">
    <citation type="journal article" date="2015" name="Nature">
        <title>Complex archaea that bridge the gap between prokaryotes and eukaryotes.</title>
        <authorList>
            <person name="Spang A."/>
            <person name="Saw J.H."/>
            <person name="Jorgensen S.L."/>
            <person name="Zaremba-Niedzwiedzka K."/>
            <person name="Martijn J."/>
            <person name="Lind A.E."/>
            <person name="van Eijk R."/>
            <person name="Schleper C."/>
            <person name="Guy L."/>
            <person name="Ettema T.J."/>
        </authorList>
    </citation>
    <scope>NUCLEOTIDE SEQUENCE</scope>
</reference>